<dbReference type="InterPro" id="IPR010998">
    <property type="entry name" value="Integrase_recombinase_N"/>
</dbReference>
<sequence length="317" mass="36475">MTPYQKRSCELTKRLAEDLKIRNYAQATIDAYTYHTKRFADFIKKPLDRVTPEDVRLFQLYLIEEVKGSYSSFNQAVCALRFLYKHSIPVSWPVTMLPFGRREKKLPTVLSRNEVDRLLQCTPNLKHRTFLMTLYACGMRFSEAANLTIADIDSDRMMVKIACGKGRKERSVPLSPRLLKELRIYWLKYRPEGLLFPGNSANKTYADTTIRKAMKEAGKRAGIKKRIFPHALRHSYATGLLEAGVDILTISRLLGHASFLTTMIYLHCRREHLSSAPSPLDWLPVKQLPTYVIPEEGPPEENKKPKNDDDSQPNKKS</sequence>
<accession>A0A5C6ANP6</accession>
<dbReference type="InterPro" id="IPR004107">
    <property type="entry name" value="Integrase_SAM-like_N"/>
</dbReference>
<dbReference type="GO" id="GO:0003677">
    <property type="term" value="F:DNA binding"/>
    <property type="evidence" value="ECO:0007669"/>
    <property type="project" value="UniProtKB-UniRule"/>
</dbReference>
<dbReference type="EMBL" id="SJPN01000005">
    <property type="protein sequence ID" value="TWU01051.1"/>
    <property type="molecule type" value="Genomic_DNA"/>
</dbReference>
<evidence type="ECO:0000259" key="7">
    <source>
        <dbReference type="PROSITE" id="PS51898"/>
    </source>
</evidence>
<feature type="domain" description="Tyr recombinase" evidence="7">
    <location>
        <begin position="105"/>
        <end position="278"/>
    </location>
</feature>
<dbReference type="Pfam" id="PF13495">
    <property type="entry name" value="Phage_int_SAM_4"/>
    <property type="match status" value="1"/>
</dbReference>
<proteinExistence type="inferred from homology"/>
<evidence type="ECO:0000313" key="9">
    <source>
        <dbReference type="EMBL" id="TWU01051.1"/>
    </source>
</evidence>
<keyword evidence="10" id="KW-1185">Reference proteome</keyword>
<dbReference type="Pfam" id="PF00589">
    <property type="entry name" value="Phage_integrase"/>
    <property type="match status" value="1"/>
</dbReference>
<dbReference type="InterPro" id="IPR044068">
    <property type="entry name" value="CB"/>
</dbReference>
<evidence type="ECO:0000256" key="6">
    <source>
        <dbReference type="SAM" id="MobiDB-lite"/>
    </source>
</evidence>
<reference evidence="9 10" key="1">
    <citation type="submission" date="2019-02" db="EMBL/GenBank/DDBJ databases">
        <title>Deep-cultivation of Planctomycetes and their phenomic and genomic characterization uncovers novel biology.</title>
        <authorList>
            <person name="Wiegand S."/>
            <person name="Jogler M."/>
            <person name="Boedeker C."/>
            <person name="Pinto D."/>
            <person name="Vollmers J."/>
            <person name="Rivas-Marin E."/>
            <person name="Kohn T."/>
            <person name="Peeters S.H."/>
            <person name="Heuer A."/>
            <person name="Rast P."/>
            <person name="Oberbeckmann S."/>
            <person name="Bunk B."/>
            <person name="Jeske O."/>
            <person name="Meyerdierks A."/>
            <person name="Storesund J.E."/>
            <person name="Kallscheuer N."/>
            <person name="Luecker S."/>
            <person name="Lage O.M."/>
            <person name="Pohl T."/>
            <person name="Merkel B.J."/>
            <person name="Hornburger P."/>
            <person name="Mueller R.-W."/>
            <person name="Bruemmer F."/>
            <person name="Labrenz M."/>
            <person name="Spormann A.M."/>
            <person name="Op Den Camp H."/>
            <person name="Overmann J."/>
            <person name="Amann R."/>
            <person name="Jetten M.S.M."/>
            <person name="Mascher T."/>
            <person name="Medema M.H."/>
            <person name="Devos D.P."/>
            <person name="Kaster A.-K."/>
            <person name="Ovreas L."/>
            <person name="Rohde M."/>
            <person name="Galperin M.Y."/>
            <person name="Jogler C."/>
        </authorList>
    </citation>
    <scope>NUCLEOTIDE SEQUENCE [LARGE SCALE GENOMIC DNA]</scope>
    <source>
        <strain evidence="9 10">Pla52n</strain>
    </source>
</reference>
<organism evidence="9 10">
    <name type="scientific">Stieleria varia</name>
    <dbReference type="NCBI Taxonomy" id="2528005"/>
    <lineage>
        <taxon>Bacteria</taxon>
        <taxon>Pseudomonadati</taxon>
        <taxon>Planctomycetota</taxon>
        <taxon>Planctomycetia</taxon>
        <taxon>Pirellulales</taxon>
        <taxon>Pirellulaceae</taxon>
        <taxon>Stieleria</taxon>
    </lineage>
</organism>
<dbReference type="InterPro" id="IPR011010">
    <property type="entry name" value="DNA_brk_join_enz"/>
</dbReference>
<evidence type="ECO:0000313" key="10">
    <source>
        <dbReference type="Proteomes" id="UP000320176"/>
    </source>
</evidence>
<protein>
    <submittedName>
        <fullName evidence="9">Tyrosine recombinase XerD</fullName>
    </submittedName>
</protein>
<feature type="compositionally biased region" description="Basic and acidic residues" evidence="6">
    <location>
        <begin position="300"/>
        <end position="317"/>
    </location>
</feature>
<dbReference type="PANTHER" id="PTHR30349">
    <property type="entry name" value="PHAGE INTEGRASE-RELATED"/>
    <property type="match status" value="1"/>
</dbReference>
<dbReference type="GO" id="GO:0015074">
    <property type="term" value="P:DNA integration"/>
    <property type="evidence" value="ECO:0007669"/>
    <property type="project" value="UniProtKB-KW"/>
</dbReference>
<keyword evidence="4" id="KW-0233">DNA recombination</keyword>
<dbReference type="Gene3D" id="1.10.150.130">
    <property type="match status" value="1"/>
</dbReference>
<comment type="caution">
    <text evidence="9">The sequence shown here is derived from an EMBL/GenBank/DDBJ whole genome shotgun (WGS) entry which is preliminary data.</text>
</comment>
<dbReference type="RefSeq" id="WP_146521553.1">
    <property type="nucleotide sequence ID" value="NZ_SJPN01000005.1"/>
</dbReference>
<evidence type="ECO:0000256" key="3">
    <source>
        <dbReference type="ARBA" id="ARBA00023125"/>
    </source>
</evidence>
<feature type="region of interest" description="Disordered" evidence="6">
    <location>
        <begin position="291"/>
        <end position="317"/>
    </location>
</feature>
<keyword evidence="3 5" id="KW-0238">DNA-binding</keyword>
<name>A0A5C6ANP6_9BACT</name>
<keyword evidence="2" id="KW-0229">DNA integration</keyword>
<evidence type="ECO:0000256" key="5">
    <source>
        <dbReference type="PROSITE-ProRule" id="PRU01248"/>
    </source>
</evidence>
<feature type="domain" description="Core-binding (CB)" evidence="8">
    <location>
        <begin position="6"/>
        <end position="88"/>
    </location>
</feature>
<dbReference type="PANTHER" id="PTHR30349:SF64">
    <property type="entry name" value="PROPHAGE INTEGRASE INTD-RELATED"/>
    <property type="match status" value="1"/>
</dbReference>
<evidence type="ECO:0000256" key="2">
    <source>
        <dbReference type="ARBA" id="ARBA00022908"/>
    </source>
</evidence>
<dbReference type="InterPro" id="IPR013762">
    <property type="entry name" value="Integrase-like_cat_sf"/>
</dbReference>
<dbReference type="GO" id="GO:0006310">
    <property type="term" value="P:DNA recombination"/>
    <property type="evidence" value="ECO:0007669"/>
    <property type="project" value="UniProtKB-KW"/>
</dbReference>
<evidence type="ECO:0000259" key="8">
    <source>
        <dbReference type="PROSITE" id="PS51900"/>
    </source>
</evidence>
<dbReference type="AlphaFoldDB" id="A0A5C6ANP6"/>
<gene>
    <name evidence="9" type="primary">xerD_4</name>
    <name evidence="9" type="ORF">Pla52n_44220</name>
</gene>
<dbReference type="PROSITE" id="PS51900">
    <property type="entry name" value="CB"/>
    <property type="match status" value="1"/>
</dbReference>
<dbReference type="OrthoDB" id="9801717at2"/>
<evidence type="ECO:0000256" key="1">
    <source>
        <dbReference type="ARBA" id="ARBA00008857"/>
    </source>
</evidence>
<dbReference type="PROSITE" id="PS51898">
    <property type="entry name" value="TYR_RECOMBINASE"/>
    <property type="match status" value="1"/>
</dbReference>
<dbReference type="Gene3D" id="1.10.443.10">
    <property type="entry name" value="Intergrase catalytic core"/>
    <property type="match status" value="1"/>
</dbReference>
<dbReference type="Proteomes" id="UP000320176">
    <property type="component" value="Unassembled WGS sequence"/>
</dbReference>
<dbReference type="InterPro" id="IPR050090">
    <property type="entry name" value="Tyrosine_recombinase_XerCD"/>
</dbReference>
<dbReference type="SUPFAM" id="SSF56349">
    <property type="entry name" value="DNA breaking-rejoining enzymes"/>
    <property type="match status" value="1"/>
</dbReference>
<evidence type="ECO:0000256" key="4">
    <source>
        <dbReference type="ARBA" id="ARBA00023172"/>
    </source>
</evidence>
<dbReference type="InterPro" id="IPR002104">
    <property type="entry name" value="Integrase_catalytic"/>
</dbReference>
<comment type="similarity">
    <text evidence="1">Belongs to the 'phage' integrase family.</text>
</comment>